<name>A0A511M9T9_9NOCA</name>
<evidence type="ECO:0000313" key="1">
    <source>
        <dbReference type="EMBL" id="GEM37423.1"/>
    </source>
</evidence>
<evidence type="ECO:0000313" key="2">
    <source>
        <dbReference type="Proteomes" id="UP000321424"/>
    </source>
</evidence>
<proteinExistence type="predicted"/>
<comment type="caution">
    <text evidence="1">The sequence shown here is derived from an EMBL/GenBank/DDBJ whole genome shotgun (WGS) entry which is preliminary data.</text>
</comment>
<organism evidence="1 2">
    <name type="scientific">Nocardia ninae NBRC 108245</name>
    <dbReference type="NCBI Taxonomy" id="1210091"/>
    <lineage>
        <taxon>Bacteria</taxon>
        <taxon>Bacillati</taxon>
        <taxon>Actinomycetota</taxon>
        <taxon>Actinomycetes</taxon>
        <taxon>Mycobacteriales</taxon>
        <taxon>Nocardiaceae</taxon>
        <taxon>Nocardia</taxon>
    </lineage>
</organism>
<protein>
    <submittedName>
        <fullName evidence="1">Uncharacterized protein</fullName>
    </submittedName>
</protein>
<reference evidence="1 2" key="1">
    <citation type="submission" date="2019-07" db="EMBL/GenBank/DDBJ databases">
        <title>Whole genome shotgun sequence of Nocardia ninae NBRC 108245.</title>
        <authorList>
            <person name="Hosoyama A."/>
            <person name="Uohara A."/>
            <person name="Ohji S."/>
            <person name="Ichikawa N."/>
        </authorList>
    </citation>
    <scope>NUCLEOTIDE SEQUENCE [LARGE SCALE GENOMIC DNA]</scope>
    <source>
        <strain evidence="1 2">NBRC 108245</strain>
    </source>
</reference>
<dbReference type="Proteomes" id="UP000321424">
    <property type="component" value="Unassembled WGS sequence"/>
</dbReference>
<accession>A0A511M9T9</accession>
<dbReference type="EMBL" id="BJXA01000009">
    <property type="protein sequence ID" value="GEM37423.1"/>
    <property type="molecule type" value="Genomic_DNA"/>
</dbReference>
<dbReference type="AlphaFoldDB" id="A0A511M9T9"/>
<gene>
    <name evidence="1" type="ORF">NN4_19420</name>
</gene>
<sequence length="170" mass="19651">MYDVGPEEMWARIGARCANRFDRAWSARLGAEGWADQCPGADWFEVAVRRFVDLCHERDVDPALYTNEDNTAWFEVARQPQSLPGSKWVNVYSLTRHYGGPEEGGWWYDEGELMLSIQVTDEDEVASTVEELEQIYPSTKARYNYHGGDDHSIYIEDKPGADWSNHRPWE</sequence>
<keyword evidence="2" id="KW-1185">Reference proteome</keyword>